<dbReference type="PANTHER" id="PTHR33383:SF1">
    <property type="entry name" value="MEMBRANE PROTEIN INSERTION EFFICIENCY FACTOR-RELATED"/>
    <property type="match status" value="1"/>
</dbReference>
<keyword evidence="1" id="KW-0472">Membrane</keyword>
<dbReference type="GO" id="GO:0005886">
    <property type="term" value="C:plasma membrane"/>
    <property type="evidence" value="ECO:0007669"/>
    <property type="project" value="UniProtKB-SubCell"/>
</dbReference>
<comment type="subcellular location">
    <subcellularLocation>
        <location evidence="1">Cell membrane</location>
        <topology evidence="1">Peripheral membrane protein</topology>
        <orientation evidence="1">Cytoplasmic side</orientation>
    </subcellularLocation>
</comment>
<name>A0A942TF86_9BACI</name>
<dbReference type="SMART" id="SM01234">
    <property type="entry name" value="Haemolytic"/>
    <property type="match status" value="1"/>
</dbReference>
<evidence type="ECO:0000313" key="2">
    <source>
        <dbReference type="EMBL" id="MBS4195748.1"/>
    </source>
</evidence>
<comment type="function">
    <text evidence="1">Could be involved in insertion of integral membrane proteins into the membrane.</text>
</comment>
<organism evidence="2 3">
    <name type="scientific">Lederbergia citri</name>
    <dbReference type="NCBI Taxonomy" id="2833580"/>
    <lineage>
        <taxon>Bacteria</taxon>
        <taxon>Bacillati</taxon>
        <taxon>Bacillota</taxon>
        <taxon>Bacilli</taxon>
        <taxon>Bacillales</taxon>
        <taxon>Bacillaceae</taxon>
        <taxon>Lederbergia</taxon>
    </lineage>
</organism>
<dbReference type="AlphaFoldDB" id="A0A942TF86"/>
<proteinExistence type="inferred from homology"/>
<protein>
    <recommendedName>
        <fullName evidence="1">Putative membrane protein insertion efficiency factor</fullName>
    </recommendedName>
</protein>
<comment type="caution">
    <text evidence="2">The sequence shown here is derived from an EMBL/GenBank/DDBJ whole genome shotgun (WGS) entry which is preliminary data.</text>
</comment>
<gene>
    <name evidence="2" type="primary">yidD</name>
    <name evidence="2" type="ORF">KHA97_11825</name>
</gene>
<sequence>MLSNAVASLLILFVKIYQKFISPIKPKKIKCRFHPTCSNYAISAIRKYGPAVGVKKSINRLWRCRPDNTESCIDYP</sequence>
<evidence type="ECO:0000256" key="1">
    <source>
        <dbReference type="HAMAP-Rule" id="MF_00386"/>
    </source>
</evidence>
<dbReference type="HAMAP" id="MF_00386">
    <property type="entry name" value="UPF0161_YidD"/>
    <property type="match status" value="1"/>
</dbReference>
<reference evidence="2 3" key="1">
    <citation type="submission" date="2021-05" db="EMBL/GenBank/DDBJ databases">
        <title>Novel Bacillus species.</title>
        <authorList>
            <person name="Liu G."/>
        </authorList>
    </citation>
    <scope>NUCLEOTIDE SEQUENCE [LARGE SCALE GENOMIC DNA]</scope>
    <source>
        <strain evidence="3">FJAT-49780</strain>
    </source>
</reference>
<dbReference type="InterPro" id="IPR002696">
    <property type="entry name" value="Membr_insert_effic_factor_YidD"/>
</dbReference>
<dbReference type="Proteomes" id="UP000681414">
    <property type="component" value="Unassembled WGS sequence"/>
</dbReference>
<dbReference type="PANTHER" id="PTHR33383">
    <property type="entry name" value="MEMBRANE PROTEIN INSERTION EFFICIENCY FACTOR-RELATED"/>
    <property type="match status" value="1"/>
</dbReference>
<dbReference type="NCBIfam" id="TIGR00278">
    <property type="entry name" value="membrane protein insertion efficiency factor YidD"/>
    <property type="match status" value="1"/>
</dbReference>
<evidence type="ECO:0000313" key="3">
    <source>
        <dbReference type="Proteomes" id="UP000681414"/>
    </source>
</evidence>
<dbReference type="EMBL" id="JAGYPG010000002">
    <property type="protein sequence ID" value="MBS4195748.1"/>
    <property type="molecule type" value="Genomic_DNA"/>
</dbReference>
<dbReference type="RefSeq" id="WP_213124941.1">
    <property type="nucleotide sequence ID" value="NZ_JAGYPG010000002.1"/>
</dbReference>
<keyword evidence="3" id="KW-1185">Reference proteome</keyword>
<keyword evidence="1" id="KW-1003">Cell membrane</keyword>
<dbReference type="Pfam" id="PF01809">
    <property type="entry name" value="YidD"/>
    <property type="match status" value="1"/>
</dbReference>
<accession>A0A942TF86</accession>
<comment type="similarity">
    <text evidence="1">Belongs to the UPF0161 family.</text>
</comment>